<comment type="similarity">
    <text evidence="2 7">Belongs to the EPSP synthase family.</text>
</comment>
<feature type="binding site" evidence="7">
    <location>
        <position position="157"/>
    </location>
    <ligand>
        <name>phosphoenolpyruvate</name>
        <dbReference type="ChEBI" id="CHEBI:58702"/>
    </ligand>
</feature>
<keyword evidence="4 7" id="KW-0808">Transferase</keyword>
<dbReference type="EC" id="2.5.1.19" evidence="7"/>
<comment type="catalytic activity">
    <reaction evidence="6">
        <text>3-phosphoshikimate + phosphoenolpyruvate = 5-O-(1-carboxyvinyl)-3-phosphoshikimate + phosphate</text>
        <dbReference type="Rhea" id="RHEA:21256"/>
        <dbReference type="ChEBI" id="CHEBI:43474"/>
        <dbReference type="ChEBI" id="CHEBI:57701"/>
        <dbReference type="ChEBI" id="CHEBI:58702"/>
        <dbReference type="ChEBI" id="CHEBI:145989"/>
        <dbReference type="EC" id="2.5.1.19"/>
    </reaction>
    <physiologicalReaction direction="left-to-right" evidence="6">
        <dbReference type="Rhea" id="RHEA:21257"/>
    </physiologicalReaction>
</comment>
<dbReference type="OrthoDB" id="9809920at2"/>
<evidence type="ECO:0000256" key="5">
    <source>
        <dbReference type="ARBA" id="ARBA00023141"/>
    </source>
</evidence>
<dbReference type="InterPro" id="IPR023193">
    <property type="entry name" value="EPSP_synthase_CS"/>
</dbReference>
<protein>
    <recommendedName>
        <fullName evidence="7">3-phosphoshikimate 1-carboxyvinyltransferase</fullName>
        <ecNumber evidence="7">2.5.1.19</ecNumber>
    </recommendedName>
    <alternativeName>
        <fullName evidence="7">5-enolpyruvylshikimate-3-phosphate synthase</fullName>
        <shortName evidence="7">EPSP synthase</shortName>
        <shortName evidence="7">EPSPS</shortName>
    </alternativeName>
</protein>
<dbReference type="EMBL" id="FWWR01000017">
    <property type="protein sequence ID" value="SMB92995.1"/>
    <property type="molecule type" value="Genomic_DNA"/>
</dbReference>
<feature type="binding site" evidence="7">
    <location>
        <position position="294"/>
    </location>
    <ligand>
        <name>3-phosphoshikimate</name>
        <dbReference type="ChEBI" id="CHEBI:145989"/>
    </ligand>
</feature>
<evidence type="ECO:0000256" key="6">
    <source>
        <dbReference type="ARBA" id="ARBA00044633"/>
    </source>
</evidence>
<accession>A0A1W1VHY4</accession>
<feature type="binding site" evidence="7">
    <location>
        <position position="326"/>
    </location>
    <ligand>
        <name>phosphoenolpyruvate</name>
        <dbReference type="ChEBI" id="CHEBI:58702"/>
    </ligand>
</feature>
<comment type="subcellular location">
    <subcellularLocation>
        <location evidence="7">Cytoplasm</location>
    </subcellularLocation>
</comment>
<dbReference type="UniPathway" id="UPA00053">
    <property type="reaction ID" value="UER00089"/>
</dbReference>
<comment type="subunit">
    <text evidence="7">Monomer.</text>
</comment>
<dbReference type="SUPFAM" id="SSF55205">
    <property type="entry name" value="EPT/RTPC-like"/>
    <property type="match status" value="1"/>
</dbReference>
<evidence type="ECO:0000259" key="8">
    <source>
        <dbReference type="Pfam" id="PF00275"/>
    </source>
</evidence>
<dbReference type="Gene3D" id="3.65.10.10">
    <property type="entry name" value="Enolpyruvate transferase domain"/>
    <property type="match status" value="2"/>
</dbReference>
<feature type="binding site" evidence="7">
    <location>
        <position position="23"/>
    </location>
    <ligand>
        <name>3-phosphoshikimate</name>
        <dbReference type="ChEBI" id="CHEBI:145989"/>
    </ligand>
</feature>
<evidence type="ECO:0000313" key="10">
    <source>
        <dbReference type="Proteomes" id="UP000192368"/>
    </source>
</evidence>
<dbReference type="GO" id="GO:0009423">
    <property type="term" value="P:chorismate biosynthetic process"/>
    <property type="evidence" value="ECO:0007669"/>
    <property type="project" value="UniProtKB-UniRule"/>
</dbReference>
<keyword evidence="7" id="KW-0963">Cytoplasm</keyword>
<dbReference type="PROSITE" id="PS00885">
    <property type="entry name" value="EPSP_SYNTHASE_2"/>
    <property type="match status" value="1"/>
</dbReference>
<feature type="binding site" evidence="7">
    <location>
        <position position="155"/>
    </location>
    <ligand>
        <name>3-phosphoshikimate</name>
        <dbReference type="ChEBI" id="CHEBI:145989"/>
    </ligand>
</feature>
<name>A0A1W1VHY4_PEPAS</name>
<dbReference type="PANTHER" id="PTHR21090">
    <property type="entry name" value="AROM/DEHYDROQUINATE SYNTHASE"/>
    <property type="match status" value="1"/>
</dbReference>
<proteinExistence type="inferred from homology"/>
<dbReference type="InterPro" id="IPR013792">
    <property type="entry name" value="RNA3'P_cycl/enolpyr_Trfase_a/b"/>
</dbReference>
<feature type="domain" description="Enolpyruvate transferase" evidence="8">
    <location>
        <begin position="5"/>
        <end position="402"/>
    </location>
</feature>
<dbReference type="HAMAP" id="MF_00210">
    <property type="entry name" value="EPSP_synth"/>
    <property type="match status" value="1"/>
</dbReference>
<feature type="binding site" evidence="7">
    <location>
        <position position="368"/>
    </location>
    <ligand>
        <name>phosphoenolpyruvate</name>
        <dbReference type="ChEBI" id="CHEBI:58702"/>
    </ligand>
</feature>
<dbReference type="InterPro" id="IPR001986">
    <property type="entry name" value="Enolpyruvate_Tfrase_dom"/>
</dbReference>
<evidence type="ECO:0000256" key="4">
    <source>
        <dbReference type="ARBA" id="ARBA00022679"/>
    </source>
</evidence>
<keyword evidence="3 7" id="KW-0028">Amino-acid biosynthesis</keyword>
<gene>
    <name evidence="7" type="primary">aroA</name>
    <name evidence="9" type="ORF">SAMN00017477_2005</name>
</gene>
<evidence type="ECO:0000256" key="7">
    <source>
        <dbReference type="HAMAP-Rule" id="MF_00210"/>
    </source>
</evidence>
<evidence type="ECO:0000256" key="3">
    <source>
        <dbReference type="ARBA" id="ARBA00022605"/>
    </source>
</evidence>
<feature type="binding site" evidence="7">
    <location>
        <position position="18"/>
    </location>
    <ligand>
        <name>3-phosphoshikimate</name>
        <dbReference type="ChEBI" id="CHEBI:145989"/>
    </ligand>
</feature>
<evidence type="ECO:0000256" key="2">
    <source>
        <dbReference type="ARBA" id="ARBA00009948"/>
    </source>
</evidence>
<keyword evidence="10" id="KW-1185">Reference proteome</keyword>
<feature type="binding site" evidence="7">
    <location>
        <position position="157"/>
    </location>
    <ligand>
        <name>3-phosphoshikimate</name>
        <dbReference type="ChEBI" id="CHEBI:145989"/>
    </ligand>
</feature>
<dbReference type="InterPro" id="IPR006264">
    <property type="entry name" value="EPSP_synthase"/>
</dbReference>
<dbReference type="InterPro" id="IPR036968">
    <property type="entry name" value="Enolpyruvate_Tfrase_sf"/>
</dbReference>
<feature type="binding site" evidence="7">
    <location>
        <position position="114"/>
    </location>
    <ligand>
        <name>phosphoenolpyruvate</name>
        <dbReference type="ChEBI" id="CHEBI:58702"/>
    </ligand>
</feature>
<comment type="function">
    <text evidence="7">Catalyzes the transfer of the enolpyruvyl moiety of phosphoenolpyruvate (PEP) to the 5-hydroxyl of shikimate-3-phosphate (S3P) to produce enolpyruvyl shikimate-3-phosphate and inorganic phosphate.</text>
</comment>
<feature type="binding site" evidence="7">
    <location>
        <position position="18"/>
    </location>
    <ligand>
        <name>phosphoenolpyruvate</name>
        <dbReference type="ChEBI" id="CHEBI:58702"/>
    </ligand>
</feature>
<feature type="binding site" evidence="7">
    <location>
        <position position="156"/>
    </location>
    <ligand>
        <name>3-phosphoshikimate</name>
        <dbReference type="ChEBI" id="CHEBI:145989"/>
    </ligand>
</feature>
<dbReference type="Proteomes" id="UP000192368">
    <property type="component" value="Unassembled WGS sequence"/>
</dbReference>
<dbReference type="STRING" id="573058.SAMN00017477_2005"/>
<feature type="active site" description="Proton acceptor" evidence="7">
    <location>
        <position position="294"/>
    </location>
</feature>
<sequence length="412" mass="45529">MKIISSRLTGKIDAIPSKSYAHRALICAALADGISNIYFDKTSDDIDATIGALIELGAKINKRIYGVEVRGISKGEFPHLNMRESGSTFRFLLPVSATLYEECSFMGEGRLPERPISDLMEVMKLNGVEFDREKLPFKTFGNLKAGHYKLAGNVSSQYISGLLMAAPIMDKAVEIALTTELESKGYVDMTVQVMREFGANVDFRDGIYSVEPIGYKNRDYVVEGDWSNAAFFLVAGAISDKIEMNNLNSDSLQGDRKVLEILKDFGAEVEFGDTITVAKRDMRNIDVDLRDVPDLLPILSVLAASVNDGVSKFYNGERLRFKESDRLSTTAELITNLGGRVEEKETELWVYGTNGLRGGVVNSHNDHRIAMASAIASLISEGDIFLNGAEAVNKSYPKFFEDFKKLGGKYEL</sequence>
<evidence type="ECO:0000256" key="1">
    <source>
        <dbReference type="ARBA" id="ARBA00004811"/>
    </source>
</evidence>
<dbReference type="NCBIfam" id="TIGR01356">
    <property type="entry name" value="aroA"/>
    <property type="match status" value="1"/>
</dbReference>
<dbReference type="CDD" id="cd01556">
    <property type="entry name" value="EPSP_synthase"/>
    <property type="match status" value="1"/>
</dbReference>
<dbReference type="AlphaFoldDB" id="A0A1W1VHY4"/>
<feature type="binding site" evidence="7">
    <location>
        <position position="322"/>
    </location>
    <ligand>
        <name>3-phosphoshikimate</name>
        <dbReference type="ChEBI" id="CHEBI:145989"/>
    </ligand>
</feature>
<feature type="binding site" evidence="7">
    <location>
        <position position="394"/>
    </location>
    <ligand>
        <name>phosphoenolpyruvate</name>
        <dbReference type="ChEBI" id="CHEBI:58702"/>
    </ligand>
</feature>
<reference evidence="10" key="1">
    <citation type="submission" date="2017-04" db="EMBL/GenBank/DDBJ databases">
        <authorList>
            <person name="Varghese N."/>
            <person name="Submissions S."/>
        </authorList>
    </citation>
    <scope>NUCLEOTIDE SEQUENCE [LARGE SCALE GENOMIC DNA]</scope>
    <source>
        <strain evidence="10">DSM 20463</strain>
    </source>
</reference>
<comment type="pathway">
    <text evidence="1 7">Metabolic intermediate biosynthesis; chorismate biosynthesis; chorismate from D-erythrose 4-phosphate and phosphoenolpyruvate: step 6/7.</text>
</comment>
<dbReference type="GO" id="GO:0009073">
    <property type="term" value="P:aromatic amino acid family biosynthetic process"/>
    <property type="evidence" value="ECO:0007669"/>
    <property type="project" value="UniProtKB-KW"/>
</dbReference>
<evidence type="ECO:0000313" key="9">
    <source>
        <dbReference type="EMBL" id="SMB92995.1"/>
    </source>
</evidence>
<feature type="binding site" evidence="7">
    <location>
        <position position="19"/>
    </location>
    <ligand>
        <name>3-phosphoshikimate</name>
        <dbReference type="ChEBI" id="CHEBI:145989"/>
    </ligand>
</feature>
<dbReference type="PANTHER" id="PTHR21090:SF5">
    <property type="entry name" value="PENTAFUNCTIONAL AROM POLYPEPTIDE"/>
    <property type="match status" value="1"/>
</dbReference>
<dbReference type="RefSeq" id="WP_084231517.1">
    <property type="nucleotide sequence ID" value="NZ_FWWR01000017.1"/>
</dbReference>
<feature type="binding site" evidence="7">
    <location>
        <position position="86"/>
    </location>
    <ligand>
        <name>phosphoenolpyruvate</name>
        <dbReference type="ChEBI" id="CHEBI:58702"/>
    </ligand>
</feature>
<comment type="caution">
    <text evidence="7">Lacks conserved residue(s) required for the propagation of feature annotation.</text>
</comment>
<dbReference type="GO" id="GO:0003866">
    <property type="term" value="F:3-phosphoshikimate 1-carboxyvinyltransferase activity"/>
    <property type="evidence" value="ECO:0007669"/>
    <property type="project" value="UniProtKB-UniRule"/>
</dbReference>
<organism evidence="9 10">
    <name type="scientific">Peptoniphilus asaccharolyticus DSM 20463</name>
    <dbReference type="NCBI Taxonomy" id="573058"/>
    <lineage>
        <taxon>Bacteria</taxon>
        <taxon>Bacillati</taxon>
        <taxon>Bacillota</taxon>
        <taxon>Tissierellia</taxon>
        <taxon>Tissierellales</taxon>
        <taxon>Peptoniphilaceae</taxon>
        <taxon>Peptoniphilus</taxon>
    </lineage>
</organism>
<feature type="binding site" evidence="7">
    <location>
        <position position="183"/>
    </location>
    <ligand>
        <name>3-phosphoshikimate</name>
        <dbReference type="ChEBI" id="CHEBI:145989"/>
    </ligand>
</feature>
<dbReference type="Pfam" id="PF00275">
    <property type="entry name" value="EPSP_synthase"/>
    <property type="match status" value="1"/>
</dbReference>
<dbReference type="PIRSF" id="PIRSF000505">
    <property type="entry name" value="EPSPS"/>
    <property type="match status" value="1"/>
</dbReference>
<dbReference type="GO" id="GO:0008652">
    <property type="term" value="P:amino acid biosynthetic process"/>
    <property type="evidence" value="ECO:0007669"/>
    <property type="project" value="UniProtKB-KW"/>
</dbReference>
<keyword evidence="5 7" id="KW-0057">Aromatic amino acid biosynthesis</keyword>
<dbReference type="GO" id="GO:0005737">
    <property type="term" value="C:cytoplasm"/>
    <property type="evidence" value="ECO:0007669"/>
    <property type="project" value="UniProtKB-SubCell"/>
</dbReference>